<dbReference type="Gene3D" id="6.10.250.1910">
    <property type="match status" value="1"/>
</dbReference>
<evidence type="ECO:0000256" key="5">
    <source>
        <dbReference type="SAM" id="Phobius"/>
    </source>
</evidence>
<dbReference type="PANTHER" id="PTHR32089">
    <property type="entry name" value="METHYL-ACCEPTING CHEMOTAXIS PROTEIN MCPB"/>
    <property type="match status" value="1"/>
</dbReference>
<feature type="region of interest" description="Disordered" evidence="4">
    <location>
        <begin position="732"/>
        <end position="753"/>
    </location>
</feature>
<evidence type="ECO:0000259" key="7">
    <source>
        <dbReference type="PROSITE" id="PS50885"/>
    </source>
</evidence>
<name>A0A8U0HUK1_9EURY</name>
<dbReference type="Gene3D" id="1.10.287.950">
    <property type="entry name" value="Methyl-accepting chemotaxis protein"/>
    <property type="match status" value="1"/>
</dbReference>
<dbReference type="PROSITE" id="PS50111">
    <property type="entry name" value="CHEMOTAXIS_TRANSDUC_2"/>
    <property type="match status" value="1"/>
</dbReference>
<evidence type="ECO:0000256" key="4">
    <source>
        <dbReference type="SAM" id="MobiDB-lite"/>
    </source>
</evidence>
<accession>A0A8U0HUK1</accession>
<gene>
    <name evidence="8" type="ORF">M0R89_00265</name>
</gene>
<dbReference type="SMART" id="SM00304">
    <property type="entry name" value="HAMP"/>
    <property type="match status" value="2"/>
</dbReference>
<sequence length="799" mass="86517">MSKRPPDSTGESSKGLFSRFDDRLPTGAIPNVLRRTFAAKFFGVVLVVMLVTSSVGAYNYASTQDALESDVKNRVTSTAELQASSLGEWVRSKRTLTRTLSQAQAFRTYNRRGVSYYLEAQEPSLPDDVQAVHFVNSTSWNVVVSSNEDATGTDLRKSGVPWATDDRAADLERPRDVFVSSRPYDAPGSDTRVVAFVSPVPDKPNRAVVLTANISAQVNGLHQPVKDGETVVYNADGDEVFDTGDAQLDGKLAGDAIVGSSANDGLVTTGDFVANHKSVTGANWVVVSYAPKASAFAMRDRVGTSLLTTILAALLALGLVSVVFERRTTATLKELTSKAEEIERGDLDTELRSGRIDELGQLYEAFASMRDSLAEKIRAAESAREEAQEAQQVAERERREAQEAKERAETLNAHLERKADSYSDVMQEAADGDLSRRMDADAESDAMARIASAYNRMMDELTDAMLEVRSFSREVAGESEQATDSLAEVERASEEVSESVQEISDGAVEQNRSLQRASEEMSDLSATVEEVASSTETVAQRVEQAAEEGEEGQHAAEDAIEELASIEERTERTAESVERLREEVGDIEEVVGFVTDIAEQTHVLALNASIEAARAGEAGQGFAVVAEEVKNLAEQTQSATDEIGDSIERVRDQTETTVEEMHETRTSVSDGTETVETALEALERLVEDVSETNESIHEISRATESQADSVQQVVTTVEDVSSVSEETTAQAETVSAAAEEQTASLTEVSSGVEDLADRAERLSDLLEQFDFEDDGRSGRGSDAGSGPRADVADRKVHPK</sequence>
<evidence type="ECO:0000256" key="3">
    <source>
        <dbReference type="PROSITE-ProRule" id="PRU00284"/>
    </source>
</evidence>
<dbReference type="SMART" id="SM00283">
    <property type="entry name" value="MA"/>
    <property type="match status" value="1"/>
</dbReference>
<evidence type="ECO:0000313" key="9">
    <source>
        <dbReference type="Proteomes" id="UP000830729"/>
    </source>
</evidence>
<evidence type="ECO:0000256" key="2">
    <source>
        <dbReference type="ARBA" id="ARBA00029447"/>
    </source>
</evidence>
<feature type="region of interest" description="Disordered" evidence="4">
    <location>
        <begin position="475"/>
        <end position="525"/>
    </location>
</feature>
<feature type="region of interest" description="Disordered" evidence="4">
    <location>
        <begin position="385"/>
        <end position="406"/>
    </location>
</feature>
<organism evidence="8 9">
    <name type="scientific">Halorussus limi</name>
    <dbReference type="NCBI Taxonomy" id="2938695"/>
    <lineage>
        <taxon>Archaea</taxon>
        <taxon>Methanobacteriati</taxon>
        <taxon>Methanobacteriota</taxon>
        <taxon>Stenosarchaea group</taxon>
        <taxon>Halobacteria</taxon>
        <taxon>Halobacteriales</taxon>
        <taxon>Haladaptataceae</taxon>
        <taxon>Halorussus</taxon>
    </lineage>
</organism>
<feature type="domain" description="HAMP" evidence="7">
    <location>
        <begin position="413"/>
        <end position="466"/>
    </location>
</feature>
<evidence type="ECO:0000256" key="1">
    <source>
        <dbReference type="ARBA" id="ARBA00023224"/>
    </source>
</evidence>
<feature type="transmembrane region" description="Helical" evidence="5">
    <location>
        <begin position="302"/>
        <end position="324"/>
    </location>
</feature>
<dbReference type="GO" id="GO:0007165">
    <property type="term" value="P:signal transduction"/>
    <property type="evidence" value="ECO:0007669"/>
    <property type="project" value="UniProtKB-KW"/>
</dbReference>
<dbReference type="SUPFAM" id="SSF58104">
    <property type="entry name" value="Methyl-accepting chemotaxis protein (MCP) signaling domain"/>
    <property type="match status" value="1"/>
</dbReference>
<keyword evidence="5" id="KW-1133">Transmembrane helix</keyword>
<feature type="compositionally biased region" description="Basic and acidic residues" evidence="4">
    <location>
        <begin position="394"/>
        <end position="406"/>
    </location>
</feature>
<keyword evidence="9" id="KW-1185">Reference proteome</keyword>
<dbReference type="Pfam" id="PF00015">
    <property type="entry name" value="MCPsignal"/>
    <property type="match status" value="1"/>
</dbReference>
<dbReference type="GO" id="GO:0004888">
    <property type="term" value="F:transmembrane signaling receptor activity"/>
    <property type="evidence" value="ECO:0007669"/>
    <property type="project" value="InterPro"/>
</dbReference>
<protein>
    <submittedName>
        <fullName evidence="8">Methyl-accepting chemotaxis protein</fullName>
    </submittedName>
</protein>
<feature type="domain" description="Methyl-accepting transducer" evidence="6">
    <location>
        <begin position="485"/>
        <end position="721"/>
    </location>
</feature>
<reference evidence="8 9" key="1">
    <citation type="submission" date="2022-04" db="EMBL/GenBank/DDBJ databases">
        <title>Diverse halophilic archaea isolated from saline environments.</title>
        <authorList>
            <person name="Cui H.-L."/>
        </authorList>
    </citation>
    <scope>NUCLEOTIDE SEQUENCE [LARGE SCALE GENOMIC DNA]</scope>
    <source>
        <strain evidence="8 9">XZYJT49</strain>
    </source>
</reference>
<feature type="compositionally biased region" description="Basic and acidic residues" evidence="4">
    <location>
        <begin position="790"/>
        <end position="799"/>
    </location>
</feature>
<dbReference type="SUPFAM" id="SSF158472">
    <property type="entry name" value="HAMP domain-like"/>
    <property type="match status" value="1"/>
</dbReference>
<dbReference type="Proteomes" id="UP000830729">
    <property type="component" value="Chromosome"/>
</dbReference>
<dbReference type="CDD" id="cd11386">
    <property type="entry name" value="MCP_signal"/>
    <property type="match status" value="1"/>
</dbReference>
<feature type="transmembrane region" description="Helical" evidence="5">
    <location>
        <begin position="41"/>
        <end position="61"/>
    </location>
</feature>
<dbReference type="GO" id="GO:0006935">
    <property type="term" value="P:chemotaxis"/>
    <property type="evidence" value="ECO:0007669"/>
    <property type="project" value="InterPro"/>
</dbReference>
<dbReference type="AlphaFoldDB" id="A0A8U0HUK1"/>
<dbReference type="GeneID" id="72183586"/>
<feature type="compositionally biased region" description="Low complexity" evidence="4">
    <location>
        <begin position="780"/>
        <end position="789"/>
    </location>
</feature>
<dbReference type="InterPro" id="IPR003660">
    <property type="entry name" value="HAMP_dom"/>
</dbReference>
<evidence type="ECO:0000259" key="6">
    <source>
        <dbReference type="PROSITE" id="PS50111"/>
    </source>
</evidence>
<dbReference type="EMBL" id="CP096659">
    <property type="protein sequence ID" value="UPV74519.1"/>
    <property type="molecule type" value="Genomic_DNA"/>
</dbReference>
<dbReference type="PRINTS" id="PR00260">
    <property type="entry name" value="CHEMTRNSDUCR"/>
</dbReference>
<comment type="similarity">
    <text evidence="2">Belongs to the methyl-accepting chemotaxis (MCP) protein family.</text>
</comment>
<dbReference type="KEGG" id="halx:M0R89_00265"/>
<proteinExistence type="inferred from homology"/>
<evidence type="ECO:0000313" key="8">
    <source>
        <dbReference type="EMBL" id="UPV74519.1"/>
    </source>
</evidence>
<dbReference type="InterPro" id="IPR004089">
    <property type="entry name" value="MCPsignal_dom"/>
</dbReference>
<feature type="domain" description="HAMP" evidence="7">
    <location>
        <begin position="326"/>
        <end position="378"/>
    </location>
</feature>
<dbReference type="PROSITE" id="PS50885">
    <property type="entry name" value="HAMP"/>
    <property type="match status" value="2"/>
</dbReference>
<dbReference type="GO" id="GO:0016020">
    <property type="term" value="C:membrane"/>
    <property type="evidence" value="ECO:0007669"/>
    <property type="project" value="InterPro"/>
</dbReference>
<feature type="region of interest" description="Disordered" evidence="4">
    <location>
        <begin position="767"/>
        <end position="799"/>
    </location>
</feature>
<keyword evidence="1 3" id="KW-0807">Transducer</keyword>
<keyword evidence="5" id="KW-0472">Membrane</keyword>
<dbReference type="InterPro" id="IPR004090">
    <property type="entry name" value="Chemotax_Me-accpt_rcpt"/>
</dbReference>
<dbReference type="RefSeq" id="WP_248650564.1">
    <property type="nucleotide sequence ID" value="NZ_CP096659.1"/>
</dbReference>
<keyword evidence="5" id="KW-0812">Transmembrane</keyword>
<dbReference type="PANTHER" id="PTHR32089:SF112">
    <property type="entry name" value="LYSOZYME-LIKE PROTEIN-RELATED"/>
    <property type="match status" value="1"/>
</dbReference>
<dbReference type="CDD" id="cd06225">
    <property type="entry name" value="HAMP"/>
    <property type="match status" value="1"/>
</dbReference>
<dbReference type="Pfam" id="PF00672">
    <property type="entry name" value="HAMP"/>
    <property type="match status" value="1"/>
</dbReference>